<reference evidence="2" key="1">
    <citation type="submission" date="2023-01" db="EMBL/GenBank/DDBJ databases">
        <title>Genome assembly of the deep-sea coral Lophelia pertusa.</title>
        <authorList>
            <person name="Herrera S."/>
            <person name="Cordes E."/>
        </authorList>
    </citation>
    <scope>NUCLEOTIDE SEQUENCE</scope>
    <source>
        <strain evidence="2">USNM1676648</strain>
        <tissue evidence="2">Polyp</tissue>
    </source>
</reference>
<name>A0A9W9YVC7_9CNID</name>
<dbReference type="PANTHER" id="PTHR22744">
    <property type="entry name" value="HELIX LOOP HELIX PROTEIN 21-RELATED"/>
    <property type="match status" value="1"/>
</dbReference>
<dbReference type="InterPro" id="IPR000210">
    <property type="entry name" value="BTB/POZ_dom"/>
</dbReference>
<protein>
    <submittedName>
        <fullName evidence="2">Broad-Complex, Tramtrack and Bric a brac</fullName>
    </submittedName>
</protein>
<keyword evidence="3" id="KW-1185">Reference proteome</keyword>
<organism evidence="2 3">
    <name type="scientific">Desmophyllum pertusum</name>
    <dbReference type="NCBI Taxonomy" id="174260"/>
    <lineage>
        <taxon>Eukaryota</taxon>
        <taxon>Metazoa</taxon>
        <taxon>Cnidaria</taxon>
        <taxon>Anthozoa</taxon>
        <taxon>Hexacorallia</taxon>
        <taxon>Scleractinia</taxon>
        <taxon>Caryophylliina</taxon>
        <taxon>Caryophylliidae</taxon>
        <taxon>Desmophyllum</taxon>
    </lineage>
</organism>
<dbReference type="Gene3D" id="3.30.710.10">
    <property type="entry name" value="Potassium Channel Kv1.1, Chain A"/>
    <property type="match status" value="1"/>
</dbReference>
<dbReference type="AlphaFoldDB" id="A0A9W9YVC7"/>
<dbReference type="SUPFAM" id="SSF54695">
    <property type="entry name" value="POZ domain"/>
    <property type="match status" value="1"/>
</dbReference>
<dbReference type="InterPro" id="IPR011333">
    <property type="entry name" value="SKP1/BTB/POZ_sf"/>
</dbReference>
<dbReference type="Pfam" id="PF00651">
    <property type="entry name" value="BTB"/>
    <property type="match status" value="1"/>
</dbReference>
<gene>
    <name evidence="2" type="primary">bath-38_4</name>
    <name evidence="2" type="ORF">OS493_034284</name>
</gene>
<evidence type="ECO:0000259" key="1">
    <source>
        <dbReference type="Pfam" id="PF00651"/>
    </source>
</evidence>
<dbReference type="EMBL" id="MU826873">
    <property type="protein sequence ID" value="KAJ7370075.1"/>
    <property type="molecule type" value="Genomic_DNA"/>
</dbReference>
<evidence type="ECO:0000313" key="2">
    <source>
        <dbReference type="EMBL" id="KAJ7370075.1"/>
    </source>
</evidence>
<dbReference type="Proteomes" id="UP001163046">
    <property type="component" value="Unassembled WGS sequence"/>
</dbReference>
<proteinExistence type="predicted"/>
<comment type="caution">
    <text evidence="2">The sequence shown here is derived from an EMBL/GenBank/DDBJ whole genome shotgun (WGS) entry which is preliminary data.</text>
</comment>
<sequence length="166" mass="19288">MFTSNFMEKSKTEIALPGKKNAEFQGLLQMVYSMVETPFTIENYFYLLKLADEYQMEVLLRKCEDFLVAVSGSICAGRLSIHNFLTGFSSSQQSKPEKEQVLVLLILAQEYKLDRLITVCVREARYFSLKELKEDYQELCDLLEPINYCQVLEGIIERMDGRFCVF</sequence>
<feature type="domain" description="BTB" evidence="1">
    <location>
        <begin position="1"/>
        <end position="68"/>
    </location>
</feature>
<dbReference type="PANTHER" id="PTHR22744:SF17">
    <property type="entry name" value="BTB DOMAIN-CONTAINING PROTEIN"/>
    <property type="match status" value="1"/>
</dbReference>
<evidence type="ECO:0000313" key="3">
    <source>
        <dbReference type="Proteomes" id="UP001163046"/>
    </source>
</evidence>
<accession>A0A9W9YVC7</accession>
<dbReference type="OrthoDB" id="409824at2759"/>